<dbReference type="AlphaFoldDB" id="A0A382FS01"/>
<gene>
    <name evidence="1" type="ORF">METZ01_LOCUS218722</name>
</gene>
<protein>
    <submittedName>
        <fullName evidence="1">Uncharacterized protein</fullName>
    </submittedName>
</protein>
<evidence type="ECO:0000313" key="1">
    <source>
        <dbReference type="EMBL" id="SVB65868.1"/>
    </source>
</evidence>
<accession>A0A382FS01</accession>
<proteinExistence type="predicted"/>
<feature type="non-terminal residue" evidence="1">
    <location>
        <position position="1"/>
    </location>
</feature>
<name>A0A382FS01_9ZZZZ</name>
<dbReference type="EMBL" id="UINC01051559">
    <property type="protein sequence ID" value="SVB65868.1"/>
    <property type="molecule type" value="Genomic_DNA"/>
</dbReference>
<organism evidence="1">
    <name type="scientific">marine metagenome</name>
    <dbReference type="NCBI Taxonomy" id="408172"/>
    <lineage>
        <taxon>unclassified sequences</taxon>
        <taxon>metagenomes</taxon>
        <taxon>ecological metagenomes</taxon>
    </lineage>
</organism>
<reference evidence="1" key="1">
    <citation type="submission" date="2018-05" db="EMBL/GenBank/DDBJ databases">
        <authorList>
            <person name="Lanie J.A."/>
            <person name="Ng W.-L."/>
            <person name="Kazmierczak K.M."/>
            <person name="Andrzejewski T.M."/>
            <person name="Davidsen T.M."/>
            <person name="Wayne K.J."/>
            <person name="Tettelin H."/>
            <person name="Glass J.I."/>
            <person name="Rusch D."/>
            <person name="Podicherti R."/>
            <person name="Tsui H.-C.T."/>
            <person name="Winkler M.E."/>
        </authorList>
    </citation>
    <scope>NUCLEOTIDE SEQUENCE</scope>
</reference>
<sequence length="191" mass="20685">KDPVMDLHYLTAQEDGVLFTSKQQNGSKIYPANVPKLSGPALRDTGVLVTLLQDKAGDVVGLGIKMVSKSETTTLITGAAIANSIWHIYLRSRGTIMIAQTENYWPYIRDVVIPAHLNSERSWQGRFHHITTNGPETFGTARVSGGNGLFADLTTSSVESLTVTHYSSETGSVTVDGNLKIVIPKKVTTTN</sequence>